<dbReference type="AlphaFoldDB" id="A0A0C2WN17"/>
<organism evidence="1 2">
    <name type="scientific">Amanita muscaria (strain Koide BX008)</name>
    <dbReference type="NCBI Taxonomy" id="946122"/>
    <lineage>
        <taxon>Eukaryota</taxon>
        <taxon>Fungi</taxon>
        <taxon>Dikarya</taxon>
        <taxon>Basidiomycota</taxon>
        <taxon>Agaricomycotina</taxon>
        <taxon>Agaricomycetes</taxon>
        <taxon>Agaricomycetidae</taxon>
        <taxon>Agaricales</taxon>
        <taxon>Pluteineae</taxon>
        <taxon>Amanitaceae</taxon>
        <taxon>Amanita</taxon>
    </lineage>
</organism>
<protein>
    <submittedName>
        <fullName evidence="1">Uncharacterized protein</fullName>
    </submittedName>
</protein>
<accession>A0A0C2WN17</accession>
<gene>
    <name evidence="1" type="ORF">M378DRAFT_340601</name>
</gene>
<evidence type="ECO:0000313" key="1">
    <source>
        <dbReference type="EMBL" id="KIL58106.1"/>
    </source>
</evidence>
<dbReference type="HOGENOM" id="CLU_2440357_0_0_1"/>
<keyword evidence="2" id="KW-1185">Reference proteome</keyword>
<dbReference type="Proteomes" id="UP000054549">
    <property type="component" value="Unassembled WGS sequence"/>
</dbReference>
<name>A0A0C2WN17_AMAMK</name>
<dbReference type="InParanoid" id="A0A0C2WN17"/>
<dbReference type="EMBL" id="KN818347">
    <property type="protein sequence ID" value="KIL58106.1"/>
    <property type="molecule type" value="Genomic_DNA"/>
</dbReference>
<sequence>MFSLRVTAICYFNHTNHIQEFNLRVPILHRLYKNPFFDTALEKFPRWMKRPDDVEEAGHGTTNPDTLRDKKIQAVCLFVFSFLLHITEYP</sequence>
<reference evidence="1 2" key="1">
    <citation type="submission" date="2014-04" db="EMBL/GenBank/DDBJ databases">
        <title>Evolutionary Origins and Diversification of the Mycorrhizal Mutualists.</title>
        <authorList>
            <consortium name="DOE Joint Genome Institute"/>
            <consortium name="Mycorrhizal Genomics Consortium"/>
            <person name="Kohler A."/>
            <person name="Kuo A."/>
            <person name="Nagy L.G."/>
            <person name="Floudas D."/>
            <person name="Copeland A."/>
            <person name="Barry K.W."/>
            <person name="Cichocki N."/>
            <person name="Veneault-Fourrey C."/>
            <person name="LaButti K."/>
            <person name="Lindquist E.A."/>
            <person name="Lipzen A."/>
            <person name="Lundell T."/>
            <person name="Morin E."/>
            <person name="Murat C."/>
            <person name="Riley R."/>
            <person name="Ohm R."/>
            <person name="Sun H."/>
            <person name="Tunlid A."/>
            <person name="Henrissat B."/>
            <person name="Grigoriev I.V."/>
            <person name="Hibbett D.S."/>
            <person name="Martin F."/>
        </authorList>
    </citation>
    <scope>NUCLEOTIDE SEQUENCE [LARGE SCALE GENOMIC DNA]</scope>
    <source>
        <strain evidence="1 2">Koide BX008</strain>
    </source>
</reference>
<evidence type="ECO:0000313" key="2">
    <source>
        <dbReference type="Proteomes" id="UP000054549"/>
    </source>
</evidence>
<proteinExistence type="predicted"/>